<protein>
    <submittedName>
        <fullName evidence="1">154_t:CDS:1</fullName>
    </submittedName>
</protein>
<proteinExistence type="predicted"/>
<comment type="caution">
    <text evidence="1">The sequence shown here is derived from an EMBL/GenBank/DDBJ whole genome shotgun (WGS) entry which is preliminary data.</text>
</comment>
<dbReference type="Proteomes" id="UP000789702">
    <property type="component" value="Unassembled WGS sequence"/>
</dbReference>
<sequence length="118" mass="14270">YENYVDESDYEINVDYEPYIFCYIYSYYTSRKYPERYNKKILEIFDYFLIELPDRRWEGRTISRRSVQPFVDGPIMHSRNILKALWQKYFTNASHLGTEKSTVSCKINLILGNDDTAY</sequence>
<organism evidence="1 2">
    <name type="scientific">Dentiscutata heterogama</name>
    <dbReference type="NCBI Taxonomy" id="1316150"/>
    <lineage>
        <taxon>Eukaryota</taxon>
        <taxon>Fungi</taxon>
        <taxon>Fungi incertae sedis</taxon>
        <taxon>Mucoromycota</taxon>
        <taxon>Glomeromycotina</taxon>
        <taxon>Glomeromycetes</taxon>
        <taxon>Diversisporales</taxon>
        <taxon>Gigasporaceae</taxon>
        <taxon>Dentiscutata</taxon>
    </lineage>
</organism>
<feature type="non-terminal residue" evidence="1">
    <location>
        <position position="1"/>
    </location>
</feature>
<accession>A0ACA9N496</accession>
<reference evidence="1" key="1">
    <citation type="submission" date="2021-06" db="EMBL/GenBank/DDBJ databases">
        <authorList>
            <person name="Kallberg Y."/>
            <person name="Tangrot J."/>
            <person name="Rosling A."/>
        </authorList>
    </citation>
    <scope>NUCLEOTIDE SEQUENCE</scope>
    <source>
        <strain evidence="1">IL203A</strain>
    </source>
</reference>
<evidence type="ECO:0000313" key="2">
    <source>
        <dbReference type="Proteomes" id="UP000789702"/>
    </source>
</evidence>
<name>A0ACA9N496_9GLOM</name>
<gene>
    <name evidence="1" type="ORF">DHETER_LOCUS8418</name>
</gene>
<keyword evidence="2" id="KW-1185">Reference proteome</keyword>
<dbReference type="EMBL" id="CAJVPU010013313">
    <property type="protein sequence ID" value="CAG8631392.1"/>
    <property type="molecule type" value="Genomic_DNA"/>
</dbReference>
<evidence type="ECO:0000313" key="1">
    <source>
        <dbReference type="EMBL" id="CAG8631392.1"/>
    </source>
</evidence>